<dbReference type="EMBL" id="VUMS01000019">
    <property type="protein sequence ID" value="MST67175.1"/>
    <property type="molecule type" value="Genomic_DNA"/>
</dbReference>
<feature type="transmembrane region" description="Helical" evidence="1">
    <location>
        <begin position="34"/>
        <end position="52"/>
    </location>
</feature>
<sequence length="419" mass="47658">MNAVTNRKAGLCLFWIILFLMQNRLQQWYQPFQYIDELFAALFIPLFVIRVLQKKRSFERSRENGCFLIFLLIFWVFGWVGHFWYQYQPLSNALKDSFVNLKFFMAAGTAFLMFCDEALDFDRFQDRLWPVLNGITVLLFILCLADLGFGIFSTETRGGMRAVKLFYSAYTFLVGQCVGLSAIYLWFYEKKQKKILPFLCMLAFIMLSTRRAKAMGAVACILLVYLLVFHKRQKLSKKVKILTAGVLGLAVAGGLYQLVSYYYTMGVESARAVLTIGAPFIAADHFPFGSGWGTYGSAFSADPYSPVYGMYRMAGVWGMSPDYHEFLSDTFWPMILGQCGYFGFAAFIVVLVLLVRKIFRLKPDKAAFASALIPLLYLMISSTSESAFASPAAVPLAFWLGLLFAEWKVRGSKRQEIVP</sequence>
<proteinExistence type="predicted"/>
<gene>
    <name evidence="2" type="ORF">FYJ57_10705</name>
</gene>
<name>A0A7X2P4W9_9FIRM</name>
<feature type="transmembrane region" description="Helical" evidence="1">
    <location>
        <begin position="165"/>
        <end position="187"/>
    </location>
</feature>
<keyword evidence="1" id="KW-0812">Transmembrane</keyword>
<keyword evidence="1" id="KW-1133">Transmembrane helix</keyword>
<feature type="transmembrane region" description="Helical" evidence="1">
    <location>
        <begin position="64"/>
        <end position="85"/>
    </location>
</feature>
<keyword evidence="1" id="KW-0472">Membrane</keyword>
<dbReference type="AlphaFoldDB" id="A0A7X2P4W9"/>
<protein>
    <submittedName>
        <fullName evidence="2">Uncharacterized protein</fullName>
    </submittedName>
</protein>
<keyword evidence="3" id="KW-1185">Reference proteome</keyword>
<feature type="transmembrane region" description="Helical" evidence="1">
    <location>
        <begin position="215"/>
        <end position="230"/>
    </location>
</feature>
<accession>A0A7X2P4W9</accession>
<feature type="transmembrane region" description="Helical" evidence="1">
    <location>
        <begin position="242"/>
        <end position="263"/>
    </location>
</feature>
<feature type="transmembrane region" description="Helical" evidence="1">
    <location>
        <begin position="366"/>
        <end position="382"/>
    </location>
</feature>
<feature type="transmembrane region" description="Helical" evidence="1">
    <location>
        <begin position="131"/>
        <end position="153"/>
    </location>
</feature>
<evidence type="ECO:0000313" key="2">
    <source>
        <dbReference type="EMBL" id="MST67175.1"/>
    </source>
</evidence>
<feature type="transmembrane region" description="Helical" evidence="1">
    <location>
        <begin position="388"/>
        <end position="405"/>
    </location>
</feature>
<evidence type="ECO:0000256" key="1">
    <source>
        <dbReference type="SAM" id="Phobius"/>
    </source>
</evidence>
<evidence type="ECO:0000313" key="3">
    <source>
        <dbReference type="Proteomes" id="UP000440513"/>
    </source>
</evidence>
<feature type="transmembrane region" description="Helical" evidence="1">
    <location>
        <begin position="331"/>
        <end position="354"/>
    </location>
</feature>
<dbReference type="Proteomes" id="UP000440513">
    <property type="component" value="Unassembled WGS sequence"/>
</dbReference>
<dbReference type="RefSeq" id="WP_154432621.1">
    <property type="nucleotide sequence ID" value="NZ_VUMS01000019.1"/>
</dbReference>
<organism evidence="2 3">
    <name type="scientific">Oliverpabstia intestinalis</name>
    <dbReference type="NCBI Taxonomy" id="2606633"/>
    <lineage>
        <taxon>Bacteria</taxon>
        <taxon>Bacillati</taxon>
        <taxon>Bacillota</taxon>
        <taxon>Clostridia</taxon>
        <taxon>Lachnospirales</taxon>
        <taxon>Lachnospiraceae</taxon>
        <taxon>Oliverpabstia</taxon>
    </lineage>
</organism>
<comment type="caution">
    <text evidence="2">The sequence shown here is derived from an EMBL/GenBank/DDBJ whole genome shotgun (WGS) entry which is preliminary data.</text>
</comment>
<reference evidence="2 3" key="1">
    <citation type="submission" date="2019-08" db="EMBL/GenBank/DDBJ databases">
        <title>In-depth cultivation of the pig gut microbiome towards novel bacterial diversity and tailored functional studies.</title>
        <authorList>
            <person name="Wylensek D."/>
            <person name="Hitch T.C.A."/>
            <person name="Clavel T."/>
        </authorList>
    </citation>
    <scope>NUCLEOTIDE SEQUENCE [LARGE SCALE GENOMIC DNA]</scope>
    <source>
        <strain evidence="2 3">BSM-380-WT-5A</strain>
    </source>
</reference>